<dbReference type="PANTHER" id="PTHR38166">
    <property type="entry name" value="C2H2-TYPE DOMAIN-CONTAINING PROTEIN-RELATED"/>
    <property type="match status" value="1"/>
</dbReference>
<protein>
    <submittedName>
        <fullName evidence="2">Uncharacterized protein</fullName>
    </submittedName>
</protein>
<dbReference type="PANTHER" id="PTHR38166:SF1">
    <property type="entry name" value="C2H2-TYPE DOMAIN-CONTAINING PROTEIN"/>
    <property type="match status" value="1"/>
</dbReference>
<dbReference type="OrthoDB" id="3521097at2759"/>
<keyword evidence="3" id="KW-1185">Reference proteome</keyword>
<dbReference type="EMBL" id="CABFNQ020000533">
    <property type="protein sequence ID" value="CAH0018374.1"/>
    <property type="molecule type" value="Genomic_DNA"/>
</dbReference>
<name>A0A9N9V373_9HYPO</name>
<comment type="caution">
    <text evidence="2">The sequence shown here is derived from an EMBL/GenBank/DDBJ whole genome shotgun (WGS) entry which is preliminary data.</text>
</comment>
<proteinExistence type="predicted"/>
<gene>
    <name evidence="2" type="ORF">CRHIZ90672A_00009055</name>
</gene>
<feature type="compositionally biased region" description="Polar residues" evidence="1">
    <location>
        <begin position="7"/>
        <end position="20"/>
    </location>
</feature>
<sequence>MRKELISQGTTKTPNSSLGHRSNPKKVKPYDPSIEKSYPRPSVSHKRTSYLADVLNDPDRRDRALGGHPSPRTDEHEVRAFACPFYRRHPTFHMDCMNRKLTRIRDVKQHIHRRHSRSACAAGDSDAISAETGRELRRHRAGRTETPVAEWRNIWRILFKDEPQSRDPLLGTMVEETVQMIKEFWKNEGNQITEQFLKEKGVGADDTVQNNMSELFEVAHERFEQSTLGTRSVDSSLVDMSNLVECPSLSNSVSSLNDFSETWGLEASGLSDISNAGDQGSWLSISDPGSLQVSNQNSCQEAESGWTFVNGAGGLGCASNGIFQPGFDYSPFYFETQPTN</sequence>
<feature type="region of interest" description="Disordered" evidence="1">
    <location>
        <begin position="1"/>
        <end position="74"/>
    </location>
</feature>
<evidence type="ECO:0000313" key="3">
    <source>
        <dbReference type="Proteomes" id="UP000696573"/>
    </source>
</evidence>
<evidence type="ECO:0000313" key="2">
    <source>
        <dbReference type="EMBL" id="CAH0018374.1"/>
    </source>
</evidence>
<feature type="compositionally biased region" description="Basic and acidic residues" evidence="1">
    <location>
        <begin position="57"/>
        <end position="74"/>
    </location>
</feature>
<dbReference type="Proteomes" id="UP000696573">
    <property type="component" value="Unassembled WGS sequence"/>
</dbReference>
<dbReference type="AlphaFoldDB" id="A0A9N9V373"/>
<reference evidence="2" key="1">
    <citation type="submission" date="2021-10" db="EMBL/GenBank/DDBJ databases">
        <authorList>
            <person name="Piombo E."/>
        </authorList>
    </citation>
    <scope>NUCLEOTIDE SEQUENCE</scope>
</reference>
<accession>A0A9N9V373</accession>
<evidence type="ECO:0000256" key="1">
    <source>
        <dbReference type="SAM" id="MobiDB-lite"/>
    </source>
</evidence>
<organism evidence="2 3">
    <name type="scientific">Clonostachys rhizophaga</name>
    <dbReference type="NCBI Taxonomy" id="160324"/>
    <lineage>
        <taxon>Eukaryota</taxon>
        <taxon>Fungi</taxon>
        <taxon>Dikarya</taxon>
        <taxon>Ascomycota</taxon>
        <taxon>Pezizomycotina</taxon>
        <taxon>Sordariomycetes</taxon>
        <taxon>Hypocreomycetidae</taxon>
        <taxon>Hypocreales</taxon>
        <taxon>Bionectriaceae</taxon>
        <taxon>Clonostachys</taxon>
    </lineage>
</organism>